<gene>
    <name evidence="2" type="ORF">EDD66_11326</name>
</gene>
<dbReference type="Gene3D" id="3.10.350.10">
    <property type="entry name" value="LysM domain"/>
    <property type="match status" value="1"/>
</dbReference>
<dbReference type="CDD" id="cd00118">
    <property type="entry name" value="LysM"/>
    <property type="match status" value="1"/>
</dbReference>
<evidence type="ECO:0000313" key="2">
    <source>
        <dbReference type="EMBL" id="ROR23633.1"/>
    </source>
</evidence>
<dbReference type="EMBL" id="RJVG01000013">
    <property type="protein sequence ID" value="ROR23633.1"/>
    <property type="molecule type" value="Genomic_DNA"/>
</dbReference>
<dbReference type="InterPro" id="IPR018392">
    <property type="entry name" value="LysM"/>
</dbReference>
<evidence type="ECO:0000313" key="3">
    <source>
        <dbReference type="Proteomes" id="UP000273083"/>
    </source>
</evidence>
<dbReference type="SMART" id="SM00257">
    <property type="entry name" value="LysM"/>
    <property type="match status" value="1"/>
</dbReference>
<dbReference type="Pfam" id="PF01476">
    <property type="entry name" value="LysM"/>
    <property type="match status" value="1"/>
</dbReference>
<comment type="caution">
    <text evidence="2">The sequence shown here is derived from an EMBL/GenBank/DDBJ whole genome shotgun (WGS) entry which is preliminary data.</text>
</comment>
<dbReference type="InterPro" id="IPR036779">
    <property type="entry name" value="LysM_dom_sf"/>
</dbReference>
<dbReference type="Pfam" id="PF12673">
    <property type="entry name" value="SipL"/>
    <property type="match status" value="3"/>
</dbReference>
<dbReference type="AlphaFoldDB" id="A0A3N1XA71"/>
<proteinExistence type="predicted"/>
<protein>
    <submittedName>
        <fullName evidence="2">LysM domain-containing protein</fullName>
    </submittedName>
</protein>
<dbReference type="SUPFAM" id="SSF54106">
    <property type="entry name" value="LysM domain"/>
    <property type="match status" value="1"/>
</dbReference>
<name>A0A3N1XA71_9FIRM</name>
<dbReference type="Proteomes" id="UP000273083">
    <property type="component" value="Unassembled WGS sequence"/>
</dbReference>
<accession>A0A3N1XA71</accession>
<organism evidence="2 3">
    <name type="scientific">Mobilisporobacter senegalensis</name>
    <dbReference type="NCBI Taxonomy" id="1329262"/>
    <lineage>
        <taxon>Bacteria</taxon>
        <taxon>Bacillati</taxon>
        <taxon>Bacillota</taxon>
        <taxon>Clostridia</taxon>
        <taxon>Lachnospirales</taxon>
        <taxon>Lachnospiraceae</taxon>
        <taxon>Mobilisporobacter</taxon>
    </lineage>
</organism>
<sequence length="522" mass="59493">MELIKKNIHMNKLKCKTDIQLTFDDDFNVPDVKPDIGKIIKEQGQINISEIKAMSGKVMVKGTLSFIVLYISEDGNRPIHNIVGEIPFDEVVNMDEACAEDNILFRWEIEDLTTSIINSRKLSVKSIVLFSFMAEDMYDEETAVGIEGDDTVQYMNKRVDLTQLALNKKDTYRIKDEVNLPSNKANIFEILYSDVSLRNTDIRLLEDKISLKGEILLFILYVGEDEENTIQYIETEVPFSGTIDCNGCREDMISDVDINIHSKDLEIKPDSDGEERVIGFEVILDLDLKAYEDEEIDILSDVYSTSKELIPVVRDAYYENLVMKNNSKVKVVDQVRVAGNEPRILQICNASGVVKIDDIAVVENGLEVYGIIESQILYITEDDNRPMNSIKSVIPFTQLVEIKGINPDSIYRIKPNLEQINVMMLDGEELEVKAIINLNVIVFDKLREPIITDMKVEDINLDKLQEMPSIIGYITKKDDTLWKIAKHYYTTVDTIKEMNGLTQDRVLPGDKLLILKKVDAIL</sequence>
<feature type="domain" description="LysM" evidence="1">
    <location>
        <begin position="471"/>
        <end position="514"/>
    </location>
</feature>
<reference evidence="2 3" key="1">
    <citation type="submission" date="2018-11" db="EMBL/GenBank/DDBJ databases">
        <title>Genomic Encyclopedia of Type Strains, Phase IV (KMG-IV): sequencing the most valuable type-strain genomes for metagenomic binning, comparative biology and taxonomic classification.</title>
        <authorList>
            <person name="Goeker M."/>
        </authorList>
    </citation>
    <scope>NUCLEOTIDE SEQUENCE [LARGE SCALE GENOMIC DNA]</scope>
    <source>
        <strain evidence="2 3">DSM 26537</strain>
    </source>
</reference>
<dbReference type="InterPro" id="IPR024300">
    <property type="entry name" value="SipL_SPOCS_dom"/>
</dbReference>
<dbReference type="RefSeq" id="WP_170164400.1">
    <property type="nucleotide sequence ID" value="NZ_RJVG01000013.1"/>
</dbReference>
<keyword evidence="3" id="KW-1185">Reference proteome</keyword>
<dbReference type="PROSITE" id="PS51782">
    <property type="entry name" value="LYSM"/>
    <property type="match status" value="1"/>
</dbReference>
<evidence type="ECO:0000259" key="1">
    <source>
        <dbReference type="PROSITE" id="PS51782"/>
    </source>
</evidence>